<dbReference type="OrthoDB" id="6047286at2759"/>
<feature type="domain" description="TRAPP14 C-terminal" evidence="2">
    <location>
        <begin position="82"/>
        <end position="246"/>
    </location>
</feature>
<name>A0A3S1AS70_ELYCH</name>
<feature type="compositionally biased region" description="Low complexity" evidence="1">
    <location>
        <begin position="227"/>
        <end position="256"/>
    </location>
</feature>
<dbReference type="GO" id="GO:0060271">
    <property type="term" value="P:cilium assembly"/>
    <property type="evidence" value="ECO:0007669"/>
    <property type="project" value="InterPro"/>
</dbReference>
<dbReference type="PANTHER" id="PTHR16096">
    <property type="entry name" value="MICROTUBULE-ASSOCIATED PROTEIN 11"/>
    <property type="match status" value="1"/>
</dbReference>
<dbReference type="EMBL" id="RQTK01001371">
    <property type="protein sequence ID" value="RUS70605.1"/>
    <property type="molecule type" value="Genomic_DNA"/>
</dbReference>
<dbReference type="Proteomes" id="UP000271974">
    <property type="component" value="Unassembled WGS sequence"/>
</dbReference>
<evidence type="ECO:0000313" key="3">
    <source>
        <dbReference type="EMBL" id="RUS70605.1"/>
    </source>
</evidence>
<proteinExistence type="predicted"/>
<evidence type="ECO:0000313" key="4">
    <source>
        <dbReference type="Proteomes" id="UP000271974"/>
    </source>
</evidence>
<sequence>HVKWENCSYLIKLECPRKGHVFPVILAPYETMNLIYKLHLSSMQTFSELPLRASVKWTHAGATNEITTVYRLPRIQVLSPPFIVSIKCVDEVELGKTFYVAYTIYNQLHDFMRMRLYYNLENMWKAVFQEGGTKEEKTRVETIRNSVVCHDPDIAISSCSRGSCVQVTVGFQIHQPGLYEMSELMKVNLLYSLPDNPQRDLHTSSHSQRQSKNSQHQHQHQHKQLYATSSSSSSVSATSDYGASASSSSSPSLPSTDDADRPEEQGRGLSGSNSSLTTPLTAEVKRSFASKSYSFDDLEDPQIHKPIRRSFMGEPSRYAQPKQLCETEGELVRPKNFLKQPIYVYVRDPHTV</sequence>
<evidence type="ECO:0000259" key="2">
    <source>
        <dbReference type="Pfam" id="PF23652"/>
    </source>
</evidence>
<feature type="region of interest" description="Disordered" evidence="1">
    <location>
        <begin position="196"/>
        <end position="278"/>
    </location>
</feature>
<feature type="non-terminal residue" evidence="3">
    <location>
        <position position="1"/>
    </location>
</feature>
<dbReference type="Pfam" id="PF23652">
    <property type="entry name" value="TRAPP14_C"/>
    <property type="match status" value="1"/>
</dbReference>
<dbReference type="AlphaFoldDB" id="A0A3S1AS70"/>
<reference evidence="3 4" key="1">
    <citation type="submission" date="2019-01" db="EMBL/GenBank/DDBJ databases">
        <title>A draft genome assembly of the solar-powered sea slug Elysia chlorotica.</title>
        <authorList>
            <person name="Cai H."/>
            <person name="Li Q."/>
            <person name="Fang X."/>
            <person name="Li J."/>
            <person name="Curtis N.E."/>
            <person name="Altenburger A."/>
            <person name="Shibata T."/>
            <person name="Feng M."/>
            <person name="Maeda T."/>
            <person name="Schwartz J.A."/>
            <person name="Shigenobu S."/>
            <person name="Lundholm N."/>
            <person name="Nishiyama T."/>
            <person name="Yang H."/>
            <person name="Hasebe M."/>
            <person name="Li S."/>
            <person name="Pierce S.K."/>
            <person name="Wang J."/>
        </authorList>
    </citation>
    <scope>NUCLEOTIDE SEQUENCE [LARGE SCALE GENOMIC DNA]</scope>
    <source>
        <strain evidence="3">EC2010</strain>
        <tissue evidence="3">Whole organism of an adult</tissue>
    </source>
</reference>
<dbReference type="PANTHER" id="PTHR16096:SF8">
    <property type="entry name" value="TRAFFICKING PROTEIN PARTICLE COMPLEX SUBUNIT 14"/>
    <property type="match status" value="1"/>
</dbReference>
<feature type="compositionally biased region" description="Low complexity" evidence="1">
    <location>
        <begin position="204"/>
        <end position="214"/>
    </location>
</feature>
<dbReference type="STRING" id="188477.A0A3S1AS70"/>
<accession>A0A3S1AS70</accession>
<dbReference type="InterPro" id="IPR055452">
    <property type="entry name" value="TRAPP14_C"/>
</dbReference>
<protein>
    <recommendedName>
        <fullName evidence="2">TRAPP14 C-terminal domain-containing protein</fullName>
    </recommendedName>
</protein>
<dbReference type="GO" id="GO:0043014">
    <property type="term" value="F:alpha-tubulin binding"/>
    <property type="evidence" value="ECO:0007669"/>
    <property type="project" value="InterPro"/>
</dbReference>
<gene>
    <name evidence="3" type="ORF">EGW08_021633</name>
</gene>
<organism evidence="3 4">
    <name type="scientific">Elysia chlorotica</name>
    <name type="common">Eastern emerald elysia</name>
    <name type="synonym">Sea slug</name>
    <dbReference type="NCBI Taxonomy" id="188477"/>
    <lineage>
        <taxon>Eukaryota</taxon>
        <taxon>Metazoa</taxon>
        <taxon>Spiralia</taxon>
        <taxon>Lophotrochozoa</taxon>
        <taxon>Mollusca</taxon>
        <taxon>Gastropoda</taxon>
        <taxon>Heterobranchia</taxon>
        <taxon>Euthyneura</taxon>
        <taxon>Panpulmonata</taxon>
        <taxon>Sacoglossa</taxon>
        <taxon>Placobranchoidea</taxon>
        <taxon>Plakobranchidae</taxon>
        <taxon>Elysia</taxon>
    </lineage>
</organism>
<comment type="caution">
    <text evidence="3">The sequence shown here is derived from an EMBL/GenBank/DDBJ whole genome shotgun (WGS) entry which is preliminary data.</text>
</comment>
<keyword evidence="4" id="KW-1185">Reference proteome</keyword>
<evidence type="ECO:0000256" key="1">
    <source>
        <dbReference type="SAM" id="MobiDB-lite"/>
    </source>
</evidence>
<dbReference type="InterPro" id="IPR031626">
    <property type="entry name" value="TRAPPC14"/>
</dbReference>
<dbReference type="GO" id="GO:1990071">
    <property type="term" value="C:TRAPPII protein complex"/>
    <property type="evidence" value="ECO:0007669"/>
    <property type="project" value="TreeGrafter"/>
</dbReference>